<dbReference type="EMBL" id="JACHDE010000015">
    <property type="protein sequence ID" value="MBB5403719.1"/>
    <property type="molecule type" value="Genomic_DNA"/>
</dbReference>
<dbReference type="AlphaFoldDB" id="A0A7W8LDM7"/>
<evidence type="ECO:0000256" key="1">
    <source>
        <dbReference type="SAM" id="MobiDB-lite"/>
    </source>
</evidence>
<dbReference type="EMBL" id="VOMC01000001">
    <property type="protein sequence ID" value="NVI02482.1"/>
    <property type="molecule type" value="Genomic_DNA"/>
</dbReference>
<keyword evidence="5" id="KW-1185">Reference proteome</keyword>
<reference evidence="2 4" key="2">
    <citation type="submission" date="2020-08" db="EMBL/GenBank/DDBJ databases">
        <title>Genomic Encyclopedia of Type Strains, Phase IV (KMG-V): Genome sequencing to study the core and pangenomes of soil and plant-associated prokaryotes.</title>
        <authorList>
            <person name="Whitman W."/>
        </authorList>
    </citation>
    <scope>NUCLEOTIDE SEQUENCE [LARGE SCALE GENOMIC DNA]</scope>
    <source>
        <strain evidence="2 4">JPY162</strain>
    </source>
</reference>
<evidence type="ECO:0000313" key="3">
    <source>
        <dbReference type="EMBL" id="NVI02482.1"/>
    </source>
</evidence>
<gene>
    <name evidence="3" type="ORF">FSB64_01420</name>
    <name evidence="2" type="ORF">HDG41_005809</name>
</gene>
<accession>A0A7W8LDM7</accession>
<sequence length="112" mass="11887">MNSKRVPLAGDVSNSSAQALSELAAHTTELLESNSLDARFARKLLKQLAREAEAAGIDILEDATLGTSLKRLKKSVNATQAGELVAAAAELRTESGSTENEKPAGKKKQRNK</sequence>
<evidence type="ECO:0000313" key="4">
    <source>
        <dbReference type="Proteomes" id="UP000592820"/>
    </source>
</evidence>
<dbReference type="Proteomes" id="UP000592820">
    <property type="component" value="Unassembled WGS sequence"/>
</dbReference>
<evidence type="ECO:0000313" key="2">
    <source>
        <dbReference type="EMBL" id="MBB5403719.1"/>
    </source>
</evidence>
<name>A0A7W8LDM7_9BURK</name>
<organism evidence="2 4">
    <name type="scientific">Paraburkholderia youngii</name>
    <dbReference type="NCBI Taxonomy" id="2782701"/>
    <lineage>
        <taxon>Bacteria</taxon>
        <taxon>Pseudomonadati</taxon>
        <taxon>Pseudomonadota</taxon>
        <taxon>Betaproteobacteria</taxon>
        <taxon>Burkholderiales</taxon>
        <taxon>Burkholderiaceae</taxon>
        <taxon>Paraburkholderia</taxon>
    </lineage>
</organism>
<comment type="caution">
    <text evidence="2">The sequence shown here is derived from an EMBL/GenBank/DDBJ whole genome shotgun (WGS) entry which is preliminary data.</text>
</comment>
<protein>
    <submittedName>
        <fullName evidence="2">Uncharacterized protein</fullName>
    </submittedName>
</protein>
<evidence type="ECO:0000313" key="5">
    <source>
        <dbReference type="Proteomes" id="UP000821598"/>
    </source>
</evidence>
<reference evidence="3 5" key="1">
    <citation type="submission" date="2019-08" db="EMBL/GenBank/DDBJ databases">
        <title>Paraburkholderia simonii sp. nov. and P. youngii sp. nov. Brazilian and Mexican Mimosa-associated rhizobia.</title>
        <authorList>
            <person name="Mavima L."/>
            <person name="Beukes C.W."/>
            <person name="Palmer M."/>
            <person name="De Meyer S.E."/>
            <person name="James E.K."/>
            <person name="Maluk M."/>
            <person name="Avontuur J.R."/>
            <person name="Chan W.Y."/>
            <person name="Venter S.N."/>
            <person name="Steenkamp E.T."/>
        </authorList>
    </citation>
    <scope>NUCLEOTIDE SEQUENCE [LARGE SCALE GENOMIC DNA]</scope>
    <source>
        <strain evidence="3 5">JPY454</strain>
    </source>
</reference>
<dbReference type="Proteomes" id="UP000821598">
    <property type="component" value="Unassembled WGS sequence"/>
</dbReference>
<proteinExistence type="predicted"/>
<feature type="region of interest" description="Disordered" evidence="1">
    <location>
        <begin position="89"/>
        <end position="112"/>
    </location>
</feature>
<dbReference type="RefSeq" id="WP_176122727.1">
    <property type="nucleotide sequence ID" value="NZ_JACHDE010000015.1"/>
</dbReference>